<dbReference type="Gene3D" id="2.40.10.10">
    <property type="entry name" value="Trypsin-like serine proteases"/>
    <property type="match status" value="2"/>
</dbReference>
<keyword evidence="4 6" id="KW-0720">Serine protease</keyword>
<keyword evidence="5" id="KW-1015">Disulfide bond</keyword>
<dbReference type="Proteomes" id="UP000288216">
    <property type="component" value="Unassembled WGS sequence"/>
</dbReference>
<dbReference type="CDD" id="cd00190">
    <property type="entry name" value="Tryp_SPc"/>
    <property type="match status" value="1"/>
</dbReference>
<evidence type="ECO:0000259" key="8">
    <source>
        <dbReference type="PROSITE" id="PS50240"/>
    </source>
</evidence>
<keyword evidence="3 6" id="KW-0378">Hydrolase</keyword>
<evidence type="ECO:0000313" key="9">
    <source>
        <dbReference type="EMBL" id="GCB69950.1"/>
    </source>
</evidence>
<dbReference type="EMBL" id="BFAA01006067">
    <property type="protein sequence ID" value="GCB69950.1"/>
    <property type="molecule type" value="Genomic_DNA"/>
</dbReference>
<evidence type="ECO:0000256" key="3">
    <source>
        <dbReference type="ARBA" id="ARBA00022801"/>
    </source>
</evidence>
<dbReference type="InterPro" id="IPR043504">
    <property type="entry name" value="Peptidase_S1_PA_chymotrypsin"/>
</dbReference>
<dbReference type="FunFam" id="2.40.10.10:FF:000120">
    <property type="entry name" value="Putative serine protease"/>
    <property type="match status" value="1"/>
</dbReference>
<dbReference type="InterPro" id="IPR033116">
    <property type="entry name" value="TRYPSIN_SER"/>
</dbReference>
<dbReference type="GO" id="GO:0004252">
    <property type="term" value="F:serine-type endopeptidase activity"/>
    <property type="evidence" value="ECO:0007669"/>
    <property type="project" value="InterPro"/>
</dbReference>
<keyword evidence="2 7" id="KW-0732">Signal</keyword>
<evidence type="ECO:0000256" key="4">
    <source>
        <dbReference type="ARBA" id="ARBA00022825"/>
    </source>
</evidence>
<dbReference type="GO" id="GO:0006508">
    <property type="term" value="P:proteolysis"/>
    <property type="evidence" value="ECO:0007669"/>
    <property type="project" value="UniProtKB-KW"/>
</dbReference>
<dbReference type="PROSITE" id="PS00134">
    <property type="entry name" value="TRYPSIN_HIS"/>
    <property type="match status" value="1"/>
</dbReference>
<reference evidence="9 10" key="1">
    <citation type="journal article" date="2018" name="Nat. Ecol. Evol.">
        <title>Shark genomes provide insights into elasmobranch evolution and the origin of vertebrates.</title>
        <authorList>
            <person name="Hara Y"/>
            <person name="Yamaguchi K"/>
            <person name="Onimaru K"/>
            <person name="Kadota M"/>
            <person name="Koyanagi M"/>
            <person name="Keeley SD"/>
            <person name="Tatsumi K"/>
            <person name="Tanaka K"/>
            <person name="Motone F"/>
            <person name="Kageyama Y"/>
            <person name="Nozu R"/>
            <person name="Adachi N"/>
            <person name="Nishimura O"/>
            <person name="Nakagawa R"/>
            <person name="Tanegashima C"/>
            <person name="Kiyatake I"/>
            <person name="Matsumoto R"/>
            <person name="Murakumo K"/>
            <person name="Nishida K"/>
            <person name="Terakita A"/>
            <person name="Kuratani S"/>
            <person name="Sato K"/>
            <person name="Hyodo S Kuraku.S."/>
        </authorList>
    </citation>
    <scope>NUCLEOTIDE SEQUENCE [LARGE SCALE GENOMIC DNA]</scope>
</reference>
<feature type="domain" description="Peptidase S1" evidence="8">
    <location>
        <begin position="25"/>
        <end position="257"/>
    </location>
</feature>
<dbReference type="InterPro" id="IPR001254">
    <property type="entry name" value="Trypsin_dom"/>
</dbReference>
<dbReference type="Pfam" id="PF00089">
    <property type="entry name" value="Trypsin"/>
    <property type="match status" value="1"/>
</dbReference>
<dbReference type="PROSITE" id="PS00135">
    <property type="entry name" value="TRYPSIN_SER"/>
    <property type="match status" value="1"/>
</dbReference>
<sequence length="269" mass="29522">MRNLLSLVITAAFCLSMQDCDCLDIIGGHDVKNHSRLYMASIQVNKKHNCGGALIHPQWVLTAAHCGTDVHVEGLDVVLGTHSLSKQENKQKIKVMKMFPHPGFNRPAGANDIMLLQLKNKAIINKSVSTLELPQSKISLNPGTKCSVAGWGATSKTHLLSATLKEANVTVMKIKVCAKIYSVRLTRDMICAGDETKKQDVCLGDSGGPLLCKKKWSRQNGYSGIVSFGSACSDPTKPGVYTQLSKKYLSWIKKVMQNECHGMIKDQFY</sequence>
<feature type="signal peptide" evidence="7">
    <location>
        <begin position="1"/>
        <end position="22"/>
    </location>
</feature>
<evidence type="ECO:0000313" key="10">
    <source>
        <dbReference type="Proteomes" id="UP000288216"/>
    </source>
</evidence>
<feature type="chain" id="PRO_5019091776" description="Peptidase S1 domain-containing protein" evidence="7">
    <location>
        <begin position="23"/>
        <end position="269"/>
    </location>
</feature>
<dbReference type="PRINTS" id="PR00722">
    <property type="entry name" value="CHYMOTRYPSIN"/>
</dbReference>
<dbReference type="PANTHER" id="PTHR24271">
    <property type="entry name" value="KALLIKREIN-RELATED"/>
    <property type="match status" value="1"/>
</dbReference>
<dbReference type="InterPro" id="IPR001314">
    <property type="entry name" value="Peptidase_S1A"/>
</dbReference>
<dbReference type="InterPro" id="IPR009003">
    <property type="entry name" value="Peptidase_S1_PA"/>
</dbReference>
<proteinExistence type="predicted"/>
<evidence type="ECO:0000256" key="1">
    <source>
        <dbReference type="ARBA" id="ARBA00022670"/>
    </source>
</evidence>
<organism evidence="9 10">
    <name type="scientific">Scyliorhinus torazame</name>
    <name type="common">Cloudy catshark</name>
    <name type="synonym">Catulus torazame</name>
    <dbReference type="NCBI Taxonomy" id="75743"/>
    <lineage>
        <taxon>Eukaryota</taxon>
        <taxon>Metazoa</taxon>
        <taxon>Chordata</taxon>
        <taxon>Craniata</taxon>
        <taxon>Vertebrata</taxon>
        <taxon>Chondrichthyes</taxon>
        <taxon>Elasmobranchii</taxon>
        <taxon>Galeomorphii</taxon>
        <taxon>Galeoidea</taxon>
        <taxon>Carcharhiniformes</taxon>
        <taxon>Scyliorhinidae</taxon>
        <taxon>Scyliorhinus</taxon>
    </lineage>
</organism>
<dbReference type="STRING" id="75743.A0A401PA29"/>
<name>A0A401PA29_SCYTO</name>
<accession>A0A401PA29</accession>
<dbReference type="SUPFAM" id="SSF50494">
    <property type="entry name" value="Trypsin-like serine proteases"/>
    <property type="match status" value="1"/>
</dbReference>
<protein>
    <recommendedName>
        <fullName evidence="8">Peptidase S1 domain-containing protein</fullName>
    </recommendedName>
</protein>
<dbReference type="SMART" id="SM00020">
    <property type="entry name" value="Tryp_SPc"/>
    <property type="match status" value="1"/>
</dbReference>
<gene>
    <name evidence="9" type="ORF">scyTo_0012518</name>
</gene>
<dbReference type="OMA" id="NECHGMI"/>
<keyword evidence="10" id="KW-1185">Reference proteome</keyword>
<dbReference type="PANTHER" id="PTHR24271:SF52">
    <property type="entry name" value="GRANZYME K"/>
    <property type="match status" value="1"/>
</dbReference>
<evidence type="ECO:0000256" key="6">
    <source>
        <dbReference type="RuleBase" id="RU363034"/>
    </source>
</evidence>
<keyword evidence="1 6" id="KW-0645">Protease</keyword>
<dbReference type="PROSITE" id="PS50240">
    <property type="entry name" value="TRYPSIN_DOM"/>
    <property type="match status" value="1"/>
</dbReference>
<dbReference type="OrthoDB" id="6755574at2759"/>
<evidence type="ECO:0000256" key="2">
    <source>
        <dbReference type="ARBA" id="ARBA00022729"/>
    </source>
</evidence>
<evidence type="ECO:0000256" key="7">
    <source>
        <dbReference type="SAM" id="SignalP"/>
    </source>
</evidence>
<evidence type="ECO:0000256" key="5">
    <source>
        <dbReference type="ARBA" id="ARBA00023157"/>
    </source>
</evidence>
<dbReference type="AlphaFoldDB" id="A0A401PA29"/>
<dbReference type="InterPro" id="IPR018114">
    <property type="entry name" value="TRYPSIN_HIS"/>
</dbReference>
<comment type="caution">
    <text evidence="9">The sequence shown here is derived from an EMBL/GenBank/DDBJ whole genome shotgun (WGS) entry which is preliminary data.</text>
</comment>